<dbReference type="InterPro" id="IPR040055">
    <property type="entry name" value="Ribosomal_uS10m"/>
</dbReference>
<evidence type="ECO:0000313" key="9">
    <source>
        <dbReference type="EMBL" id="BES92852.1"/>
    </source>
</evidence>
<dbReference type="Pfam" id="PF00338">
    <property type="entry name" value="Ribosomal_S10"/>
    <property type="match status" value="1"/>
</dbReference>
<keyword evidence="3 9" id="KW-0689">Ribosomal protein</keyword>
<dbReference type="Proteomes" id="UP001307889">
    <property type="component" value="Chromosome 4"/>
</dbReference>
<dbReference type="InterPro" id="IPR027486">
    <property type="entry name" value="Ribosomal_uS10_dom"/>
</dbReference>
<comment type="similarity">
    <text evidence="2">Belongs to the universal ribosomal protein uS10 family.</text>
</comment>
<sequence>MFLPYHSFITLINIYHFYQFDFELSPTPCDEVESTRMLPLSRVLRSSLPVSGLCCRGNAAKSFSLESSFPAEAEEDKLYKIVELELRGNDPAVLRSYKKFSHAAAGHLDVNILKSWTPAKPHHERYTLLRSIHVNKKCRTQYEFRTYYSFIQFEKLTGSTCDTLLEYLERNLPEGVALKATKVLLEKIPQHIQPPQQPTAVLQDETVPPL</sequence>
<protein>
    <recommendedName>
        <fullName evidence="6">Small ribosomal subunit protein uS10m</fullName>
    </recommendedName>
    <alternativeName>
        <fullName evidence="7">28S ribosomal protein S10, mitochondrial</fullName>
    </alternativeName>
</protein>
<dbReference type="InterPro" id="IPR036838">
    <property type="entry name" value="Ribosomal_uS10_dom_sf"/>
</dbReference>
<keyword evidence="5" id="KW-0687">Ribonucleoprotein</keyword>
<keyword evidence="4" id="KW-0496">Mitochondrion</keyword>
<dbReference type="SUPFAM" id="SSF54999">
    <property type="entry name" value="Ribosomal protein S10"/>
    <property type="match status" value="1"/>
</dbReference>
<proteinExistence type="inferred from homology"/>
<name>A0ABN7ANJ3_9HEMI</name>
<dbReference type="PANTHER" id="PTHR13334:SF4">
    <property type="entry name" value="SMALL RIBOSOMAL SUBUNIT PROTEIN US10M"/>
    <property type="match status" value="1"/>
</dbReference>
<dbReference type="EMBL" id="AP028912">
    <property type="protein sequence ID" value="BES92852.1"/>
    <property type="molecule type" value="Genomic_DNA"/>
</dbReference>
<evidence type="ECO:0000256" key="6">
    <source>
        <dbReference type="ARBA" id="ARBA00035261"/>
    </source>
</evidence>
<dbReference type="Gene3D" id="3.30.70.600">
    <property type="entry name" value="Ribosomal protein S10 domain"/>
    <property type="match status" value="1"/>
</dbReference>
<evidence type="ECO:0000256" key="3">
    <source>
        <dbReference type="ARBA" id="ARBA00022980"/>
    </source>
</evidence>
<evidence type="ECO:0000259" key="8">
    <source>
        <dbReference type="SMART" id="SM01403"/>
    </source>
</evidence>
<dbReference type="GO" id="GO:0005840">
    <property type="term" value="C:ribosome"/>
    <property type="evidence" value="ECO:0007669"/>
    <property type="project" value="UniProtKB-KW"/>
</dbReference>
<keyword evidence="10" id="KW-1185">Reference proteome</keyword>
<dbReference type="SMART" id="SM01403">
    <property type="entry name" value="Ribosomal_S10"/>
    <property type="match status" value="1"/>
</dbReference>
<accession>A0ABN7ANJ3</accession>
<evidence type="ECO:0000256" key="7">
    <source>
        <dbReference type="ARBA" id="ARBA00035544"/>
    </source>
</evidence>
<gene>
    <name evidence="9" type="ORF">NTJ_05665</name>
</gene>
<comment type="subcellular location">
    <subcellularLocation>
        <location evidence="1">Mitochondrion</location>
    </subcellularLocation>
</comment>
<evidence type="ECO:0000256" key="2">
    <source>
        <dbReference type="ARBA" id="ARBA00007102"/>
    </source>
</evidence>
<evidence type="ECO:0000256" key="4">
    <source>
        <dbReference type="ARBA" id="ARBA00023128"/>
    </source>
</evidence>
<organism evidence="9 10">
    <name type="scientific">Nesidiocoris tenuis</name>
    <dbReference type="NCBI Taxonomy" id="355587"/>
    <lineage>
        <taxon>Eukaryota</taxon>
        <taxon>Metazoa</taxon>
        <taxon>Ecdysozoa</taxon>
        <taxon>Arthropoda</taxon>
        <taxon>Hexapoda</taxon>
        <taxon>Insecta</taxon>
        <taxon>Pterygota</taxon>
        <taxon>Neoptera</taxon>
        <taxon>Paraneoptera</taxon>
        <taxon>Hemiptera</taxon>
        <taxon>Heteroptera</taxon>
        <taxon>Panheteroptera</taxon>
        <taxon>Cimicomorpha</taxon>
        <taxon>Miridae</taxon>
        <taxon>Dicyphina</taxon>
        <taxon>Nesidiocoris</taxon>
    </lineage>
</organism>
<reference evidence="9 10" key="1">
    <citation type="submission" date="2023-09" db="EMBL/GenBank/DDBJ databases">
        <title>Nesidiocoris tenuis whole genome shotgun sequence.</title>
        <authorList>
            <person name="Shibata T."/>
            <person name="Shimoda M."/>
            <person name="Kobayashi T."/>
            <person name="Uehara T."/>
        </authorList>
    </citation>
    <scope>NUCLEOTIDE SEQUENCE [LARGE SCALE GENOMIC DNA]</scope>
    <source>
        <strain evidence="9 10">Japan</strain>
    </source>
</reference>
<evidence type="ECO:0000256" key="1">
    <source>
        <dbReference type="ARBA" id="ARBA00004173"/>
    </source>
</evidence>
<feature type="domain" description="Small ribosomal subunit protein uS10" evidence="8">
    <location>
        <begin position="83"/>
        <end position="181"/>
    </location>
</feature>
<evidence type="ECO:0000256" key="5">
    <source>
        <dbReference type="ARBA" id="ARBA00023274"/>
    </source>
</evidence>
<dbReference type="PANTHER" id="PTHR13334">
    <property type="entry name" value="MITOCHONDRIAL 28S RIBOSOMAL PROTEIN S10"/>
    <property type="match status" value="1"/>
</dbReference>
<evidence type="ECO:0000313" key="10">
    <source>
        <dbReference type="Proteomes" id="UP001307889"/>
    </source>
</evidence>